<name>A0ABM8I522_9FIRM</name>
<sequence>MKNQITWLKAQEEIILNRISYRKQSLHKLEEDLKVVRELLEKVEQSKKLPQETNAD</sequence>
<reference evidence="2" key="1">
    <citation type="journal article" date="2023" name="Int. J. Syst. Evol. Microbiol.">
        <title>Claveliimonas bilis gen. nov., sp. nov., deoxycholic acid-producing bacteria isolated from human faeces, and reclassification of Sellimonas monacensis Zenner et al. 2021 as Claveliimonas monacensis comb. nov.</title>
        <authorList>
            <person name="Hisatomi A."/>
            <person name="Kastawa N.W.E.P.G."/>
            <person name="Song I."/>
            <person name="Ohkuma M."/>
            <person name="Fukiya S."/>
            <person name="Sakamoto M."/>
        </authorList>
    </citation>
    <scope>NUCLEOTIDE SEQUENCE [LARGE SCALE GENOMIC DNA]</scope>
    <source>
        <strain evidence="2">12BBH14</strain>
    </source>
</reference>
<gene>
    <name evidence="1" type="ORF">Lac1_11320</name>
</gene>
<keyword evidence="2" id="KW-1185">Reference proteome</keyword>
<accession>A0ABM8I522</accession>
<dbReference type="Proteomes" id="UP001305815">
    <property type="component" value="Chromosome"/>
</dbReference>
<dbReference type="RefSeq" id="WP_316266557.1">
    <property type="nucleotide sequence ID" value="NZ_AP027742.1"/>
</dbReference>
<organism evidence="1 2">
    <name type="scientific">Claveliimonas bilis</name>
    <dbReference type="NCBI Taxonomy" id="3028070"/>
    <lineage>
        <taxon>Bacteria</taxon>
        <taxon>Bacillati</taxon>
        <taxon>Bacillota</taxon>
        <taxon>Clostridia</taxon>
        <taxon>Lachnospirales</taxon>
        <taxon>Lachnospiraceae</taxon>
        <taxon>Claveliimonas</taxon>
    </lineage>
</organism>
<evidence type="ECO:0000313" key="1">
    <source>
        <dbReference type="EMBL" id="BDZ76949.1"/>
    </source>
</evidence>
<evidence type="ECO:0000313" key="2">
    <source>
        <dbReference type="Proteomes" id="UP001305815"/>
    </source>
</evidence>
<proteinExistence type="predicted"/>
<dbReference type="EMBL" id="AP027742">
    <property type="protein sequence ID" value="BDZ76949.1"/>
    <property type="molecule type" value="Genomic_DNA"/>
</dbReference>
<protein>
    <submittedName>
        <fullName evidence="1">Uncharacterized protein</fullName>
    </submittedName>
</protein>